<dbReference type="EMBL" id="KV423992">
    <property type="protein sequence ID" value="KZT55579.1"/>
    <property type="molecule type" value="Genomic_DNA"/>
</dbReference>
<dbReference type="GO" id="GO:0010605">
    <property type="term" value="P:negative regulation of macromolecule metabolic process"/>
    <property type="evidence" value="ECO:0007669"/>
    <property type="project" value="UniProtKB-ARBA"/>
</dbReference>
<organism evidence="13 14">
    <name type="scientific">Calocera cornea HHB12733</name>
    <dbReference type="NCBI Taxonomy" id="1353952"/>
    <lineage>
        <taxon>Eukaryota</taxon>
        <taxon>Fungi</taxon>
        <taxon>Dikarya</taxon>
        <taxon>Basidiomycota</taxon>
        <taxon>Agaricomycotina</taxon>
        <taxon>Dacrymycetes</taxon>
        <taxon>Dacrymycetales</taxon>
        <taxon>Dacrymycetaceae</taxon>
        <taxon>Calocera</taxon>
    </lineage>
</organism>
<evidence type="ECO:0000256" key="2">
    <source>
        <dbReference type="ARBA" id="ARBA00001946"/>
    </source>
</evidence>
<reference evidence="13 14" key="1">
    <citation type="journal article" date="2016" name="Mol. Biol. Evol.">
        <title>Comparative Genomics of Early-Diverging Mushroom-Forming Fungi Provides Insights into the Origins of Lignocellulose Decay Capabilities.</title>
        <authorList>
            <person name="Nagy L.G."/>
            <person name="Riley R."/>
            <person name="Tritt A."/>
            <person name="Adam C."/>
            <person name="Daum C."/>
            <person name="Floudas D."/>
            <person name="Sun H."/>
            <person name="Yadav J.S."/>
            <person name="Pangilinan J."/>
            <person name="Larsson K.H."/>
            <person name="Matsuura K."/>
            <person name="Barry K."/>
            <person name="Labutti K."/>
            <person name="Kuo R."/>
            <person name="Ohm R.A."/>
            <person name="Bhattacharya S.S."/>
            <person name="Shirouzu T."/>
            <person name="Yoshinaga Y."/>
            <person name="Martin F.M."/>
            <person name="Grigoriev I.V."/>
            <person name="Hibbett D.S."/>
        </authorList>
    </citation>
    <scope>NUCLEOTIDE SEQUENCE [LARGE SCALE GENOMIC DNA]</scope>
    <source>
        <strain evidence="13 14">HHB12733</strain>
    </source>
</reference>
<dbReference type="GO" id="GO:0046872">
    <property type="term" value="F:metal ion binding"/>
    <property type="evidence" value="ECO:0007669"/>
    <property type="project" value="UniProtKB-KW"/>
</dbReference>
<keyword evidence="9" id="KW-0460">Magnesium</keyword>
<evidence type="ECO:0000256" key="9">
    <source>
        <dbReference type="ARBA" id="ARBA00022842"/>
    </source>
</evidence>
<comment type="cofactor">
    <cofactor evidence="1">
        <name>Mn(2+)</name>
        <dbReference type="ChEBI" id="CHEBI:29035"/>
    </cofactor>
</comment>
<dbReference type="InterPro" id="IPR002058">
    <property type="entry name" value="PAP_assoc"/>
</dbReference>
<dbReference type="SUPFAM" id="SSF81631">
    <property type="entry name" value="PAP/OAS1 substrate-binding domain"/>
    <property type="match status" value="1"/>
</dbReference>
<evidence type="ECO:0000313" key="14">
    <source>
        <dbReference type="Proteomes" id="UP000076842"/>
    </source>
</evidence>
<dbReference type="Gene3D" id="3.30.460.10">
    <property type="entry name" value="Beta Polymerase, domain 2"/>
    <property type="match status" value="1"/>
</dbReference>
<evidence type="ECO:0000256" key="7">
    <source>
        <dbReference type="ARBA" id="ARBA00022679"/>
    </source>
</evidence>
<dbReference type="Pfam" id="PF22600">
    <property type="entry name" value="MTPAP-like_central"/>
    <property type="match status" value="1"/>
</dbReference>
<dbReference type="STRING" id="1353952.A0A165EV18"/>
<comment type="subcellular location">
    <subcellularLocation>
        <location evidence="3">Cytoplasm</location>
    </subcellularLocation>
</comment>
<accession>A0A165EV18</accession>
<evidence type="ECO:0000256" key="4">
    <source>
        <dbReference type="ARBA" id="ARBA00008593"/>
    </source>
</evidence>
<evidence type="ECO:0000256" key="5">
    <source>
        <dbReference type="ARBA" id="ARBA00012388"/>
    </source>
</evidence>
<name>A0A165EV18_9BASI</name>
<evidence type="ECO:0000256" key="10">
    <source>
        <dbReference type="SAM" id="MobiDB-lite"/>
    </source>
</evidence>
<evidence type="ECO:0000259" key="11">
    <source>
        <dbReference type="Pfam" id="PF03828"/>
    </source>
</evidence>
<feature type="region of interest" description="Disordered" evidence="10">
    <location>
        <begin position="475"/>
        <end position="509"/>
    </location>
</feature>
<evidence type="ECO:0000256" key="6">
    <source>
        <dbReference type="ARBA" id="ARBA00022490"/>
    </source>
</evidence>
<dbReference type="InterPro" id="IPR054708">
    <property type="entry name" value="MTPAP-like_central"/>
</dbReference>
<evidence type="ECO:0000313" key="13">
    <source>
        <dbReference type="EMBL" id="KZT55579.1"/>
    </source>
</evidence>
<evidence type="ECO:0000256" key="1">
    <source>
        <dbReference type="ARBA" id="ARBA00001936"/>
    </source>
</evidence>
<evidence type="ECO:0000259" key="12">
    <source>
        <dbReference type="Pfam" id="PF22600"/>
    </source>
</evidence>
<protein>
    <recommendedName>
        <fullName evidence="5">polynucleotide adenylyltransferase</fullName>
        <ecNumber evidence="5">2.7.7.19</ecNumber>
    </recommendedName>
</protein>
<sequence length="509" mass="57613">MTRRITRAQFHMLRTLMQRTAGQLKSTTPLPVVFGPEVPPASGLSLSQLYMKAVPPAERHPRLEDDIVQFYERQKPRPETYRKRETAIEDLKAILADMPSGYQYHIGRFGSTVYCDSNSSDLDLVILDDSHPAGFPPSLSVSEMRRTDIYNMKWLATQLRKSGKFDKIVAIPSASVPIVKAVHKPTGVRLDVNTNERLGIRNAQLLKRYCDFYPYLPHLIFTIKRWANVYGMNNSSTKGNGPVGFSSYCLTLMLIFYLQTRAVLPSLQDEIKEANKEWFETTKWVRLSDDQRLACDTRFGDAEDWEITDQEVGDLLAGFFRYWSTVHNYGNNIASIKDGRPVPRRVPIGQAALDKATLMAEYQEKLPERADRDNCDSSVAEDEDLQNDASLLHGSYTAEEFVQPESWTTRALVVQDPFFLIKNVASNVDKGILERFRGTCLRSLAILDSGESLSGIFPPDYDLATARRVVKTEPLYFRPKPSYQRPSPSPHRGGEGAQSRSNQKDSTPS</sequence>
<dbReference type="GO" id="GO:0031123">
    <property type="term" value="P:RNA 3'-end processing"/>
    <property type="evidence" value="ECO:0007669"/>
    <property type="project" value="TreeGrafter"/>
</dbReference>
<comment type="cofactor">
    <cofactor evidence="2">
        <name>Mg(2+)</name>
        <dbReference type="ChEBI" id="CHEBI:18420"/>
    </cofactor>
</comment>
<dbReference type="GO" id="GO:0005737">
    <property type="term" value="C:cytoplasm"/>
    <property type="evidence" value="ECO:0007669"/>
    <property type="project" value="UniProtKB-SubCell"/>
</dbReference>
<feature type="domain" description="Poly(A) RNA polymerase mitochondrial-like central palm" evidence="12">
    <location>
        <begin position="63"/>
        <end position="210"/>
    </location>
</feature>
<dbReference type="EC" id="2.7.7.19" evidence="5"/>
<feature type="compositionally biased region" description="Polar residues" evidence="10">
    <location>
        <begin position="498"/>
        <end position="509"/>
    </location>
</feature>
<dbReference type="CDD" id="cd05402">
    <property type="entry name" value="NT_PAP_TUTase"/>
    <property type="match status" value="1"/>
</dbReference>
<dbReference type="AlphaFoldDB" id="A0A165EV18"/>
<dbReference type="Gene3D" id="1.10.1410.10">
    <property type="match status" value="1"/>
</dbReference>
<dbReference type="GO" id="GO:1990817">
    <property type="term" value="F:poly(A) RNA polymerase activity"/>
    <property type="evidence" value="ECO:0007669"/>
    <property type="project" value="UniProtKB-EC"/>
</dbReference>
<keyword evidence="8" id="KW-0479">Metal-binding</keyword>
<keyword evidence="14" id="KW-1185">Reference proteome</keyword>
<dbReference type="PANTHER" id="PTHR12271:SF40">
    <property type="entry name" value="POLY(A) RNA POLYMERASE GLD2"/>
    <property type="match status" value="1"/>
</dbReference>
<dbReference type="InParanoid" id="A0A165EV18"/>
<keyword evidence="6" id="KW-0963">Cytoplasm</keyword>
<dbReference type="OrthoDB" id="2274644at2759"/>
<dbReference type="PANTHER" id="PTHR12271">
    <property type="entry name" value="POLY A POLYMERASE CID PAP -RELATED"/>
    <property type="match status" value="1"/>
</dbReference>
<dbReference type="Pfam" id="PF03828">
    <property type="entry name" value="PAP_assoc"/>
    <property type="match status" value="1"/>
</dbReference>
<proteinExistence type="inferred from homology"/>
<dbReference type="SUPFAM" id="SSF81301">
    <property type="entry name" value="Nucleotidyltransferase"/>
    <property type="match status" value="1"/>
</dbReference>
<evidence type="ECO:0000256" key="3">
    <source>
        <dbReference type="ARBA" id="ARBA00004496"/>
    </source>
</evidence>
<gene>
    <name evidence="13" type="ORF">CALCODRAFT_345495</name>
</gene>
<dbReference type="InterPro" id="IPR043519">
    <property type="entry name" value="NT_sf"/>
</dbReference>
<evidence type="ECO:0000256" key="8">
    <source>
        <dbReference type="ARBA" id="ARBA00022723"/>
    </source>
</evidence>
<feature type="domain" description="PAP-associated" evidence="11">
    <location>
        <begin position="312"/>
        <end position="345"/>
    </location>
</feature>
<comment type="similarity">
    <text evidence="4">Belongs to the DNA polymerase type-B-like family.</text>
</comment>
<keyword evidence="7 13" id="KW-0808">Transferase</keyword>
<dbReference type="Proteomes" id="UP000076842">
    <property type="component" value="Unassembled WGS sequence"/>
</dbReference>